<organism evidence="1 2">
    <name type="scientific">Parelaphostrongylus tenuis</name>
    <name type="common">Meningeal worm</name>
    <dbReference type="NCBI Taxonomy" id="148309"/>
    <lineage>
        <taxon>Eukaryota</taxon>
        <taxon>Metazoa</taxon>
        <taxon>Ecdysozoa</taxon>
        <taxon>Nematoda</taxon>
        <taxon>Chromadorea</taxon>
        <taxon>Rhabditida</taxon>
        <taxon>Rhabditina</taxon>
        <taxon>Rhabditomorpha</taxon>
        <taxon>Strongyloidea</taxon>
        <taxon>Metastrongylidae</taxon>
        <taxon>Parelaphostrongylus</taxon>
    </lineage>
</organism>
<protein>
    <submittedName>
        <fullName evidence="1">Uncharacterized protein</fullName>
    </submittedName>
</protein>
<accession>A0AAD5LVE9</accession>
<dbReference type="AlphaFoldDB" id="A0AAD5LVE9"/>
<sequence length="115" mass="13168">MDRRQDAKLNASAILREGRDPSYAGIHDRLDYYKKRENYLITEMPETNLPITDKCQRWPVVMRDRTNALILVDDVKLLRYPLLSANQSLNKLASSCLLGQILQTCDLTVTKCNGV</sequence>
<evidence type="ECO:0000313" key="1">
    <source>
        <dbReference type="EMBL" id="KAJ1347265.1"/>
    </source>
</evidence>
<proteinExistence type="predicted"/>
<reference evidence="1" key="1">
    <citation type="submission" date="2021-06" db="EMBL/GenBank/DDBJ databases">
        <title>Parelaphostrongylus tenuis whole genome reference sequence.</title>
        <authorList>
            <person name="Garwood T.J."/>
            <person name="Larsen P.A."/>
            <person name="Fountain-Jones N.M."/>
            <person name="Garbe J.R."/>
            <person name="Macchietto M.G."/>
            <person name="Kania S.A."/>
            <person name="Gerhold R.W."/>
            <person name="Richards J.E."/>
            <person name="Wolf T.M."/>
        </authorList>
    </citation>
    <scope>NUCLEOTIDE SEQUENCE</scope>
    <source>
        <strain evidence="1">MNPRO001-30</strain>
        <tissue evidence="1">Meninges</tissue>
    </source>
</reference>
<dbReference type="EMBL" id="JAHQIW010000297">
    <property type="protein sequence ID" value="KAJ1347265.1"/>
    <property type="molecule type" value="Genomic_DNA"/>
</dbReference>
<name>A0AAD5LVE9_PARTN</name>
<keyword evidence="2" id="KW-1185">Reference proteome</keyword>
<gene>
    <name evidence="1" type="ORF">KIN20_002286</name>
</gene>
<evidence type="ECO:0000313" key="2">
    <source>
        <dbReference type="Proteomes" id="UP001196413"/>
    </source>
</evidence>
<dbReference type="Proteomes" id="UP001196413">
    <property type="component" value="Unassembled WGS sequence"/>
</dbReference>
<comment type="caution">
    <text evidence="1">The sequence shown here is derived from an EMBL/GenBank/DDBJ whole genome shotgun (WGS) entry which is preliminary data.</text>
</comment>